<sequence>MKLQVNECTSWIDASFLYSTQEPWVAALRAWHNGSLLEGPMKGYPPLNGPRIPLINPAPPQIHRLMNPERLFIATLYRRH</sequence>
<dbReference type="InterPro" id="IPR019791">
    <property type="entry name" value="Haem_peroxidase_animal"/>
</dbReference>
<reference evidence="1 2" key="2">
    <citation type="submission" date="2018-11" db="EMBL/GenBank/DDBJ databases">
        <authorList>
            <consortium name="Pathogen Informatics"/>
        </authorList>
    </citation>
    <scope>NUCLEOTIDE SEQUENCE [LARGE SCALE GENOMIC DNA]</scope>
</reference>
<dbReference type="Proteomes" id="UP000267606">
    <property type="component" value="Unassembled WGS sequence"/>
</dbReference>
<dbReference type="GO" id="GO:0020037">
    <property type="term" value="F:heme binding"/>
    <property type="evidence" value="ECO:0007669"/>
    <property type="project" value="InterPro"/>
</dbReference>
<evidence type="ECO:0000313" key="1">
    <source>
        <dbReference type="EMBL" id="VDO53604.1"/>
    </source>
</evidence>
<dbReference type="GO" id="GO:0004601">
    <property type="term" value="F:peroxidase activity"/>
    <property type="evidence" value="ECO:0007669"/>
    <property type="project" value="InterPro"/>
</dbReference>
<dbReference type="Pfam" id="PF03098">
    <property type="entry name" value="An_peroxidase"/>
    <property type="match status" value="1"/>
</dbReference>
<dbReference type="Gene3D" id="1.10.640.10">
    <property type="entry name" value="Haem peroxidase domain superfamily, animal type"/>
    <property type="match status" value="1"/>
</dbReference>
<keyword evidence="2" id="KW-1185">Reference proteome</keyword>
<dbReference type="InterPro" id="IPR037120">
    <property type="entry name" value="Haem_peroxidase_sf_animal"/>
</dbReference>
<gene>
    <name evidence="1" type="ORF">OFLC_LOCUS8008</name>
</gene>
<protein>
    <submittedName>
        <fullName evidence="3">PNT domain-containing protein</fullName>
    </submittedName>
</protein>
<dbReference type="STRING" id="387005.A0A183HKJ6"/>
<dbReference type="WBParaSite" id="OFLC_0000800701-mRNA-1">
    <property type="protein sequence ID" value="OFLC_0000800701-mRNA-1"/>
    <property type="gene ID" value="OFLC_0000800701"/>
</dbReference>
<reference evidence="3" key="1">
    <citation type="submission" date="2016-06" db="UniProtKB">
        <authorList>
            <consortium name="WormBaseParasite"/>
        </authorList>
    </citation>
    <scope>IDENTIFICATION</scope>
</reference>
<evidence type="ECO:0000313" key="2">
    <source>
        <dbReference type="Proteomes" id="UP000267606"/>
    </source>
</evidence>
<name>A0A183HKJ6_9BILA</name>
<dbReference type="GO" id="GO:0006979">
    <property type="term" value="P:response to oxidative stress"/>
    <property type="evidence" value="ECO:0007669"/>
    <property type="project" value="InterPro"/>
</dbReference>
<evidence type="ECO:0000313" key="3">
    <source>
        <dbReference type="WBParaSite" id="OFLC_0000800701-mRNA-1"/>
    </source>
</evidence>
<dbReference type="AlphaFoldDB" id="A0A183HKJ6"/>
<accession>A0A183HKJ6</accession>
<dbReference type="SUPFAM" id="SSF48113">
    <property type="entry name" value="Heme-dependent peroxidases"/>
    <property type="match status" value="1"/>
</dbReference>
<dbReference type="InterPro" id="IPR010255">
    <property type="entry name" value="Haem_peroxidase_sf"/>
</dbReference>
<dbReference type="EMBL" id="UZAJ01008739">
    <property type="protein sequence ID" value="VDO53604.1"/>
    <property type="molecule type" value="Genomic_DNA"/>
</dbReference>
<dbReference type="PROSITE" id="PS50292">
    <property type="entry name" value="PEROXIDASE_3"/>
    <property type="match status" value="1"/>
</dbReference>
<proteinExistence type="predicted"/>
<organism evidence="3">
    <name type="scientific">Onchocerca flexuosa</name>
    <dbReference type="NCBI Taxonomy" id="387005"/>
    <lineage>
        <taxon>Eukaryota</taxon>
        <taxon>Metazoa</taxon>
        <taxon>Ecdysozoa</taxon>
        <taxon>Nematoda</taxon>
        <taxon>Chromadorea</taxon>
        <taxon>Rhabditida</taxon>
        <taxon>Spirurina</taxon>
        <taxon>Spiruromorpha</taxon>
        <taxon>Filarioidea</taxon>
        <taxon>Onchocercidae</taxon>
        <taxon>Onchocerca</taxon>
    </lineage>
</organism>